<keyword evidence="7" id="KW-1185">Reference proteome</keyword>
<dbReference type="EMBL" id="CP041405">
    <property type="protein sequence ID" value="QDM43301.1"/>
    <property type="molecule type" value="Genomic_DNA"/>
</dbReference>
<dbReference type="Proteomes" id="UP000315377">
    <property type="component" value="Chromosome"/>
</dbReference>
<feature type="domain" description="N-acetyltransferase" evidence="3">
    <location>
        <begin position="4"/>
        <end position="155"/>
    </location>
</feature>
<dbReference type="PROSITE" id="PS51186">
    <property type="entry name" value="GNAT"/>
    <property type="match status" value="1"/>
</dbReference>
<protein>
    <submittedName>
        <fullName evidence="5">GNAT family N-acetyltransferase</fullName>
    </submittedName>
</protein>
<evidence type="ECO:0000313" key="6">
    <source>
        <dbReference type="Proteomes" id="UP000315377"/>
    </source>
</evidence>
<accession>A0AAP9DS84</accession>
<dbReference type="EMBL" id="JAMDMM010000032">
    <property type="protein sequence ID" value="MCY9609002.1"/>
    <property type="molecule type" value="Genomic_DNA"/>
</dbReference>
<proteinExistence type="predicted"/>
<evidence type="ECO:0000313" key="5">
    <source>
        <dbReference type="EMBL" id="QDM43301.1"/>
    </source>
</evidence>
<evidence type="ECO:0000256" key="1">
    <source>
        <dbReference type="ARBA" id="ARBA00022679"/>
    </source>
</evidence>
<name>A0AAP9DS84_PANTH</name>
<reference evidence="5 6" key="1">
    <citation type="submission" date="2019-07" db="EMBL/GenBank/DDBJ databases">
        <title>Paenibacillus thiaminolyticus NRRL B-4156.</title>
        <authorList>
            <person name="Hehnly C."/>
            <person name="Zhang L."/>
        </authorList>
    </citation>
    <scope>NUCLEOTIDE SEQUENCE [LARGE SCALE GENOMIC DNA]</scope>
    <source>
        <strain evidence="5 6">NRRL B-4156</strain>
    </source>
</reference>
<dbReference type="RefSeq" id="WP_087442370.1">
    <property type="nucleotide sequence ID" value="NZ_CABMNB010000025.1"/>
</dbReference>
<dbReference type="AlphaFoldDB" id="A0AAP9DS84"/>
<dbReference type="InterPro" id="IPR050832">
    <property type="entry name" value="Bact_Acetyltransf"/>
</dbReference>
<dbReference type="Proteomes" id="UP001209276">
    <property type="component" value="Unassembled WGS sequence"/>
</dbReference>
<dbReference type="GeneID" id="76995740"/>
<reference evidence="4 7" key="2">
    <citation type="submission" date="2022-05" db="EMBL/GenBank/DDBJ databases">
        <title>Genome Sequencing of Bee-Associated Microbes.</title>
        <authorList>
            <person name="Dunlap C."/>
        </authorList>
    </citation>
    <scope>NUCLEOTIDE SEQUENCE [LARGE SCALE GENOMIC DNA]</scope>
    <source>
        <strain evidence="4 7">NRRL B-14613</strain>
    </source>
</reference>
<dbReference type="InterPro" id="IPR000182">
    <property type="entry name" value="GNAT_dom"/>
</dbReference>
<dbReference type="SUPFAM" id="SSF55729">
    <property type="entry name" value="Acyl-CoA N-acyltransferases (Nat)"/>
    <property type="match status" value="1"/>
</dbReference>
<evidence type="ECO:0000259" key="3">
    <source>
        <dbReference type="PROSITE" id="PS51186"/>
    </source>
</evidence>
<sequence>MNPIAIVRYQPEYAAGVAEMWNRSQEGWGGGDTIRTAERVRTEEEGSDALEVYLALDQDAVVGYCNLFEYREDTGALYIGLLNVRPDYHGRRIGKMLVREALDATVRLGWPRLDLYTWASNTKAVPLYKRCGFFWEDREDTTHLMNFMPAVLNTEALSAYFDDIDWYENSTREIEIKPDGRKDNGFDYFTYTWEKNGASLRVEFERTGRGIRLIETDDYLISAQAEQAKPVFGRAYTIEYRIVNKSGRPLHLDLRGQNERNIQFDWEHQAEVKGEATIRADFFVGPVEEEQSIWRTCPRVTTRMRINGKEALFHIGVIPRFPAQLAWKTPGRSAYPAIGGTFHVDIENNFAEAAVFRFTLPDSPVLALGCHDFEVSLEAKERTSIAVPYQVRQYGFYSQQVEAEARLADGSAIPFTRTIGAGFSGPGAAFAGETEKYWQLFNGHFSIRFNKEWNGFRLLCPGMTTCAELGFPKLGKPFSTEFSKKKPVSIHPIREEGAVGLSLRYQSASFPAVFLSVHLLLYGEGTVAYWHEAENTGAQPVAELYVSQQARFGLPGAVLPYNGKYIALNEITGSEYSYWESRNITEPWIFIQHGSVPLGVCWPKTHRVHIESWCISLEASLGSLGPGEKSATEPLHLTIGGYTDWTRFRAFAMQEPDTRSDLRLTDPIELILNGYNPVLQSNLNVMLQDHRLVQREGTISVQLRREPHAAARQLDIDDSGITECPLPAPQQSIEVVDAVVHLPTADVKRSSIVLVPSDEPIRFQRQEGEGQGGPTYSADNGVLRVAASPSFYPGLHSLQAGGEEWLSSGYPLHGPRSWWNPYIGGLKYDIGGLSTLSVLKEGGTAEFVARRDRFGNEWQGLKLTLDIRQHDTYKGLKLNQYFLMMSRVPVLCAFSEIEQETGLTLTPLVWDTSMFIQPGDSLDGLRVSVKDRDGSDRIVRPGKGELELPEARHLVFGSDNREQQLHVMMDASERHPLVYANNEICQVEYNRERHIPNGACVRTEPLFLLFSPDRIEFEALASLQQIRFPDERERRVSDKRGSAANEDH</sequence>
<evidence type="ECO:0000313" key="7">
    <source>
        <dbReference type="Proteomes" id="UP001209276"/>
    </source>
</evidence>
<keyword evidence="2" id="KW-0012">Acyltransferase</keyword>
<evidence type="ECO:0000313" key="4">
    <source>
        <dbReference type="EMBL" id="MCY9609002.1"/>
    </source>
</evidence>
<dbReference type="Gene3D" id="3.40.630.30">
    <property type="match status" value="1"/>
</dbReference>
<dbReference type="CDD" id="cd04301">
    <property type="entry name" value="NAT_SF"/>
    <property type="match status" value="1"/>
</dbReference>
<dbReference type="GO" id="GO:0016747">
    <property type="term" value="F:acyltransferase activity, transferring groups other than amino-acyl groups"/>
    <property type="evidence" value="ECO:0007669"/>
    <property type="project" value="InterPro"/>
</dbReference>
<dbReference type="InterPro" id="IPR016181">
    <property type="entry name" value="Acyl_CoA_acyltransferase"/>
</dbReference>
<dbReference type="Pfam" id="PF00583">
    <property type="entry name" value="Acetyltransf_1"/>
    <property type="match status" value="1"/>
</dbReference>
<dbReference type="PANTHER" id="PTHR43877">
    <property type="entry name" value="AMINOALKYLPHOSPHONATE N-ACETYLTRANSFERASE-RELATED-RELATED"/>
    <property type="match status" value="1"/>
</dbReference>
<keyword evidence="1" id="KW-0808">Transferase</keyword>
<evidence type="ECO:0000256" key="2">
    <source>
        <dbReference type="ARBA" id="ARBA00023315"/>
    </source>
</evidence>
<dbReference type="PANTHER" id="PTHR43877:SF8">
    <property type="entry name" value="N-ACETYLGLUTAMATE SYNTHASE-RELATED"/>
    <property type="match status" value="1"/>
</dbReference>
<organism evidence="5 6">
    <name type="scientific">Paenibacillus thiaminolyticus</name>
    <name type="common">Bacillus thiaminolyticus</name>
    <dbReference type="NCBI Taxonomy" id="49283"/>
    <lineage>
        <taxon>Bacteria</taxon>
        <taxon>Bacillati</taxon>
        <taxon>Bacillota</taxon>
        <taxon>Bacilli</taxon>
        <taxon>Bacillales</taxon>
        <taxon>Paenibacillaceae</taxon>
        <taxon>Paenibacillus</taxon>
    </lineage>
</organism>
<gene>
    <name evidence="5" type="ORF">FLT43_07080</name>
    <name evidence="4" type="ORF">M5W83_17805</name>
</gene>